<dbReference type="Proteomes" id="UP000422221">
    <property type="component" value="Unassembled WGS sequence"/>
</dbReference>
<comment type="caution">
    <text evidence="1">The sequence shown here is derived from an EMBL/GenBank/DDBJ whole genome shotgun (WGS) entry which is preliminary data.</text>
</comment>
<dbReference type="AlphaFoldDB" id="A0A7J4XJJ2"/>
<evidence type="ECO:0000313" key="2">
    <source>
        <dbReference type="Proteomes" id="UP000422221"/>
    </source>
</evidence>
<sequence>MIKSYIVKELINEMKDRMPQDQSLASYLINTLCIGKEAAYRRLRGEVAFTLDEIAIISCNLGISIDQIIGNHLANRVTFNMNLLHKSDLLESYHEIIEHYHQLLYLIKGDDNTEIYTASNTIPFVLYSSYEYLTKFRLCQWIYQNGEIKAPNSLSEVQIPEKLIIAHKRLSESAKKSGKTYFIWDNSIFHSFVKEIQYFAGLKLISAKDVIQLKKELQQLLTDLEYLSVKGEFNNGNKLSIYLSNINFETTYSYISKKNFEVSLFSIYSLNSMDSQNPHICRMQKKWIQSLKRHSTQISESGETQRIAFLEKQKNIIAAL</sequence>
<evidence type="ECO:0008006" key="3">
    <source>
        <dbReference type="Google" id="ProtNLM"/>
    </source>
</evidence>
<accession>A0A7J4XJJ2</accession>
<proteinExistence type="predicted"/>
<evidence type="ECO:0000313" key="1">
    <source>
        <dbReference type="EMBL" id="KAA3766235.1"/>
    </source>
</evidence>
<protein>
    <recommendedName>
        <fullName evidence="3">Transcription regulator BetR N-terminal domain-containing protein</fullName>
    </recommendedName>
</protein>
<dbReference type="EMBL" id="VWMK01000007">
    <property type="protein sequence ID" value="KAA3766235.1"/>
    <property type="molecule type" value="Genomic_DNA"/>
</dbReference>
<reference evidence="1 2" key="1">
    <citation type="journal article" date="2019" name="Nat. Med.">
        <title>A library of human gut bacterial isolates paired with longitudinal multiomics data enables mechanistic microbiome research.</title>
        <authorList>
            <person name="Poyet M."/>
            <person name="Groussin M."/>
            <person name="Gibbons S.M."/>
            <person name="Avila-Pacheco J."/>
            <person name="Jiang X."/>
            <person name="Kearney S.M."/>
            <person name="Perrotta A.R."/>
            <person name="Berdy B."/>
            <person name="Zhao S."/>
            <person name="Lieberman T.D."/>
            <person name="Swanson P.K."/>
            <person name="Smith M."/>
            <person name="Roesemann S."/>
            <person name="Alexander J.E."/>
            <person name="Rich S.A."/>
            <person name="Livny J."/>
            <person name="Vlamakis H."/>
            <person name="Clish C."/>
            <person name="Bullock K."/>
            <person name="Deik A."/>
            <person name="Scott J."/>
            <person name="Pierce K.A."/>
            <person name="Xavier R.J."/>
            <person name="Alm E.J."/>
        </authorList>
    </citation>
    <scope>NUCLEOTIDE SEQUENCE [LARGE SCALE GENOMIC DNA]</scope>
    <source>
        <strain evidence="1 2">BIOML-A10</strain>
    </source>
</reference>
<name>A0A7J4XJJ2_9BACE</name>
<organism evidence="1 2">
    <name type="scientific">Bacteroides salyersiae</name>
    <dbReference type="NCBI Taxonomy" id="291644"/>
    <lineage>
        <taxon>Bacteria</taxon>
        <taxon>Pseudomonadati</taxon>
        <taxon>Bacteroidota</taxon>
        <taxon>Bacteroidia</taxon>
        <taxon>Bacteroidales</taxon>
        <taxon>Bacteroidaceae</taxon>
        <taxon>Bacteroides</taxon>
    </lineage>
</organism>
<gene>
    <name evidence="1" type="ORF">F3F73_08705</name>
</gene>